<evidence type="ECO:0000313" key="1">
    <source>
        <dbReference type="EMBL" id="APX89732.1"/>
    </source>
</evidence>
<gene>
    <name evidence="1" type="ORF">BV394_08400</name>
</gene>
<dbReference type="RefSeq" id="WP_076979754.1">
    <property type="nucleotide sequence ID" value="NZ_CP019124.1"/>
</dbReference>
<accession>A0A2M9DCQ2</accession>
<dbReference type="EMBL" id="CP019124">
    <property type="protein sequence ID" value="APX89732.1"/>
    <property type="molecule type" value="Genomic_DNA"/>
</dbReference>
<dbReference type="InterPro" id="IPR000120">
    <property type="entry name" value="Amidase"/>
</dbReference>
<dbReference type="Proteomes" id="UP000187266">
    <property type="component" value="Chromosome"/>
</dbReference>
<sequence>MSETWRNMSASDLGREIGAGRIDPRELTEAFLDAIDAHEFGPRIYARTMPERARAEAEAAANRARDGLRRGLLDGVPISWKDLFDTAGVATESGSRLLAGRTPDADAEVLVNATSAGTVALGKTHMTELAFSGVGLNLATQTPPNINDPALAPGGSSSGAAASVAHGLAAAGIGSDTGGSVRVPSAWNDLVGLKTSSGRLSNRGVVDLCPRFDTVGPLCRTVEDAAEILAVLEGRRAADLAGADLSGVRLMVLETLALDALEDQPAQGFEQAIATLEAAGAVIERRKMPQVAAAEALSGVLYSTEAYAVWGETIEGDPGVMYPPTLERFRAGANFSGVEYIRAWRELDRLREEWLAETAGFDAVIAPTVAIMPPDIARLTADPEYFKARNMLTLRNTRIGNLMNSAGLTLPTGVPSTGIMFLAPSGGEERLLRLGTAAEKALRRG</sequence>
<proteinExistence type="predicted"/>
<dbReference type="PANTHER" id="PTHR11895:SF176">
    <property type="entry name" value="AMIDASE AMID-RELATED"/>
    <property type="match status" value="1"/>
</dbReference>
<dbReference type="SUPFAM" id="SSF75304">
    <property type="entry name" value="Amidase signature (AS) enzymes"/>
    <property type="match status" value="1"/>
</dbReference>
<dbReference type="InterPro" id="IPR036928">
    <property type="entry name" value="AS_sf"/>
</dbReference>
<dbReference type="PROSITE" id="PS00571">
    <property type="entry name" value="AMIDASES"/>
    <property type="match status" value="1"/>
</dbReference>
<organism evidence="1 2">
    <name type="scientific">Brevirhabdus pacifica</name>
    <dbReference type="NCBI Taxonomy" id="1267768"/>
    <lineage>
        <taxon>Bacteria</taxon>
        <taxon>Pseudomonadati</taxon>
        <taxon>Pseudomonadota</taxon>
        <taxon>Alphaproteobacteria</taxon>
        <taxon>Rhodobacterales</taxon>
        <taxon>Paracoccaceae</taxon>
        <taxon>Brevirhabdus</taxon>
    </lineage>
</organism>
<dbReference type="GO" id="GO:0003824">
    <property type="term" value="F:catalytic activity"/>
    <property type="evidence" value="ECO:0007669"/>
    <property type="project" value="InterPro"/>
</dbReference>
<keyword evidence="2" id="KW-1185">Reference proteome</keyword>
<dbReference type="AlphaFoldDB" id="A0A1U7DIB6"/>
<protein>
    <submittedName>
        <fullName evidence="1">Amidase</fullName>
    </submittedName>
</protein>
<dbReference type="PANTHER" id="PTHR11895">
    <property type="entry name" value="TRANSAMIDASE"/>
    <property type="match status" value="1"/>
</dbReference>
<dbReference type="Pfam" id="PF01425">
    <property type="entry name" value="Amidase"/>
    <property type="match status" value="1"/>
</dbReference>
<dbReference type="InterPro" id="IPR023631">
    <property type="entry name" value="Amidase_dom"/>
</dbReference>
<dbReference type="STRING" id="1267768.BV394_08400"/>
<accession>A0A1U7DIB6</accession>
<dbReference type="Gene3D" id="3.90.1300.10">
    <property type="entry name" value="Amidase signature (AS) domain"/>
    <property type="match status" value="1"/>
</dbReference>
<evidence type="ECO:0000313" key="2">
    <source>
        <dbReference type="Proteomes" id="UP000187266"/>
    </source>
</evidence>
<name>A0A1U7DIB6_9RHOB</name>
<dbReference type="OrthoDB" id="9811471at2"/>
<dbReference type="InterPro" id="IPR020556">
    <property type="entry name" value="Amidase_CS"/>
</dbReference>
<reference evidence="1 2" key="1">
    <citation type="submission" date="2017-01" db="EMBL/GenBank/DDBJ databases">
        <title>Genomic analysis of Xuhuaishuia manganoxidans DY6-4.</title>
        <authorList>
            <person name="Wang X."/>
        </authorList>
    </citation>
    <scope>NUCLEOTIDE SEQUENCE [LARGE SCALE GENOMIC DNA]</scope>
    <source>
        <strain evidence="1 2">DY6-4</strain>
    </source>
</reference>